<name>A0A1C3U3D2_9HYPH</name>
<evidence type="ECO:0000256" key="1">
    <source>
        <dbReference type="ARBA" id="ARBA00023002"/>
    </source>
</evidence>
<sequence>MSNEPMKVGIVGAGNISATYVATLHMFDFIRVKSVYDLYREPARKLAEQFGIEAVALDAMLSDPEIGLIINLTTPVSHYAISKKALLAGKHVYSEKPLGVSMAEAEELMSIARAGDLRLGCAPDTFLGGGHQLTRRLLDEGRIGKTISATAMLLLPGHEHWHPNPAFFYGRGGGPMLDVGPYYVTNLIALLGPVREVFGTAKITRIERTVKTDPRRGETIKVLVPTHLTGVMEFHSGATVTIATSFDVIKHKHNQIELYGSEGTMVTPDPNNFSGKVDIFRDGDDAWREIPVDHPYTEGVPGHLGLRGLGAAEMVDSLRSGRQHRVSSELAFHALEVMTAFERSAQSRSAVAIHSSCGRPDPIPRTINEGRFSLSAL</sequence>
<dbReference type="InterPro" id="IPR055170">
    <property type="entry name" value="GFO_IDH_MocA-like_dom"/>
</dbReference>
<dbReference type="OrthoDB" id="9776544at2"/>
<gene>
    <name evidence="4" type="ORF">GA0061103_1434</name>
</gene>
<dbReference type="Pfam" id="PF22725">
    <property type="entry name" value="GFO_IDH_MocA_C3"/>
    <property type="match status" value="1"/>
</dbReference>
<evidence type="ECO:0000313" key="5">
    <source>
        <dbReference type="Proteomes" id="UP000199101"/>
    </source>
</evidence>
<feature type="domain" description="Gfo/Idh/MocA-like oxidoreductase N-terminal" evidence="2">
    <location>
        <begin position="6"/>
        <end position="118"/>
    </location>
</feature>
<accession>A0A1C3U3D2</accession>
<evidence type="ECO:0000259" key="3">
    <source>
        <dbReference type="Pfam" id="PF22725"/>
    </source>
</evidence>
<dbReference type="EMBL" id="FMAG01000001">
    <property type="protein sequence ID" value="SCB09954.1"/>
    <property type="molecule type" value="Genomic_DNA"/>
</dbReference>
<dbReference type="InterPro" id="IPR050463">
    <property type="entry name" value="Gfo/Idh/MocA_oxidrdct_glycsds"/>
</dbReference>
<evidence type="ECO:0000259" key="2">
    <source>
        <dbReference type="Pfam" id="PF01408"/>
    </source>
</evidence>
<dbReference type="STRING" id="410764.GA0061103_1434"/>
<dbReference type="PANTHER" id="PTHR43818:SF11">
    <property type="entry name" value="BCDNA.GH03377"/>
    <property type="match status" value="1"/>
</dbReference>
<dbReference type="AlphaFoldDB" id="A0A1C3U3D2"/>
<dbReference type="Pfam" id="PF01408">
    <property type="entry name" value="GFO_IDH_MocA"/>
    <property type="match status" value="1"/>
</dbReference>
<dbReference type="GO" id="GO:0000166">
    <property type="term" value="F:nucleotide binding"/>
    <property type="evidence" value="ECO:0007669"/>
    <property type="project" value="InterPro"/>
</dbReference>
<dbReference type="Gene3D" id="3.40.50.720">
    <property type="entry name" value="NAD(P)-binding Rossmann-like Domain"/>
    <property type="match status" value="1"/>
</dbReference>
<dbReference type="SUPFAM" id="SSF55347">
    <property type="entry name" value="Glyceraldehyde-3-phosphate dehydrogenase-like, C-terminal domain"/>
    <property type="match status" value="1"/>
</dbReference>
<dbReference type="InterPro" id="IPR036291">
    <property type="entry name" value="NAD(P)-bd_dom_sf"/>
</dbReference>
<dbReference type="InterPro" id="IPR000683">
    <property type="entry name" value="Gfo/Idh/MocA-like_OxRdtase_N"/>
</dbReference>
<dbReference type="SUPFAM" id="SSF51735">
    <property type="entry name" value="NAD(P)-binding Rossmann-fold domains"/>
    <property type="match status" value="1"/>
</dbReference>
<proteinExistence type="predicted"/>
<keyword evidence="1" id="KW-0560">Oxidoreductase</keyword>
<evidence type="ECO:0000313" key="4">
    <source>
        <dbReference type="EMBL" id="SCB09954.1"/>
    </source>
</evidence>
<dbReference type="Gene3D" id="3.30.360.10">
    <property type="entry name" value="Dihydrodipicolinate Reductase, domain 2"/>
    <property type="match status" value="1"/>
</dbReference>
<dbReference type="GO" id="GO:0016491">
    <property type="term" value="F:oxidoreductase activity"/>
    <property type="evidence" value="ECO:0007669"/>
    <property type="project" value="UniProtKB-KW"/>
</dbReference>
<dbReference type="PANTHER" id="PTHR43818">
    <property type="entry name" value="BCDNA.GH03377"/>
    <property type="match status" value="1"/>
</dbReference>
<protein>
    <submittedName>
        <fullName evidence="4">Predicted dehydrogenase</fullName>
    </submittedName>
</protein>
<reference evidence="5" key="1">
    <citation type="submission" date="2016-08" db="EMBL/GenBank/DDBJ databases">
        <authorList>
            <person name="Varghese N."/>
            <person name="Submissions Spin"/>
        </authorList>
    </citation>
    <scope>NUCLEOTIDE SEQUENCE [LARGE SCALE GENOMIC DNA]</scope>
    <source>
        <strain evidence="5">HAMBI 2975</strain>
    </source>
</reference>
<keyword evidence="5" id="KW-1185">Reference proteome</keyword>
<dbReference type="RefSeq" id="WP_092706604.1">
    <property type="nucleotide sequence ID" value="NZ_FMAG01000001.1"/>
</dbReference>
<feature type="domain" description="GFO/IDH/MocA-like oxidoreductase" evidence="3">
    <location>
        <begin position="132"/>
        <end position="265"/>
    </location>
</feature>
<dbReference type="Proteomes" id="UP000199101">
    <property type="component" value="Unassembled WGS sequence"/>
</dbReference>
<organism evidence="4 5">
    <name type="scientific">Rhizobium multihospitium</name>
    <dbReference type="NCBI Taxonomy" id="410764"/>
    <lineage>
        <taxon>Bacteria</taxon>
        <taxon>Pseudomonadati</taxon>
        <taxon>Pseudomonadota</taxon>
        <taxon>Alphaproteobacteria</taxon>
        <taxon>Hyphomicrobiales</taxon>
        <taxon>Rhizobiaceae</taxon>
        <taxon>Rhizobium/Agrobacterium group</taxon>
        <taxon>Rhizobium</taxon>
    </lineage>
</organism>